<sequence length="188" mass="20402">MLALYSILSLPLLSLAAPAPAPWGLLDTDPGKAIVYNSCDYPVWIFPVRGDNQTVSSFELLAKHTFTEPIYHCPGCGVSYKIFKTNNLAAPITQFEYAITDRLYYDMSLIDCVKGNDASACLGHESGLQAASGPGCQKLMCAPGEYCDTQAYFIPEAGYGPASVKDCPKDMGVKFELCAALRMPPKLR</sequence>
<dbReference type="OrthoDB" id="5144514at2759"/>
<dbReference type="PANTHER" id="PTHR36195">
    <property type="entry name" value="DOMAIN PROTEIN, PUTATIVE (AFU_ORTHOLOGUE AFUA_5G01990)-RELATED-RELATED"/>
    <property type="match status" value="1"/>
</dbReference>
<evidence type="ECO:0000256" key="1">
    <source>
        <dbReference type="SAM" id="SignalP"/>
    </source>
</evidence>
<dbReference type="PANTHER" id="PTHR36195:SF6">
    <property type="entry name" value="SECRETED THAUMATIN-LIKE PROTEIN CALA"/>
    <property type="match status" value="1"/>
</dbReference>
<dbReference type="AlphaFoldDB" id="A0A7C8ICF9"/>
<keyword evidence="1" id="KW-0732">Signal</keyword>
<dbReference type="Pfam" id="PF04681">
    <property type="entry name" value="Bys1"/>
    <property type="match status" value="1"/>
</dbReference>
<protein>
    <submittedName>
        <fullName evidence="2">Uncharacterized protein</fullName>
    </submittedName>
</protein>
<feature type="chain" id="PRO_5028982497" evidence="1">
    <location>
        <begin position="17"/>
        <end position="188"/>
    </location>
</feature>
<comment type="caution">
    <text evidence="2">The sequence shown here is derived from an EMBL/GenBank/DDBJ whole genome shotgun (WGS) entry which is preliminary data.</text>
</comment>
<feature type="signal peptide" evidence="1">
    <location>
        <begin position="1"/>
        <end position="16"/>
    </location>
</feature>
<reference evidence="2 3" key="1">
    <citation type="submission" date="2020-01" db="EMBL/GenBank/DDBJ databases">
        <authorList>
            <consortium name="DOE Joint Genome Institute"/>
            <person name="Haridas S."/>
            <person name="Albert R."/>
            <person name="Binder M."/>
            <person name="Bloem J."/>
            <person name="Labutti K."/>
            <person name="Salamov A."/>
            <person name="Andreopoulos B."/>
            <person name="Baker S.E."/>
            <person name="Barry K."/>
            <person name="Bills G."/>
            <person name="Bluhm B.H."/>
            <person name="Cannon C."/>
            <person name="Castanera R."/>
            <person name="Culley D.E."/>
            <person name="Daum C."/>
            <person name="Ezra D."/>
            <person name="Gonzalez J.B."/>
            <person name="Henrissat B."/>
            <person name="Kuo A."/>
            <person name="Liang C."/>
            <person name="Lipzen A."/>
            <person name="Lutzoni F."/>
            <person name="Magnuson J."/>
            <person name="Mondo S."/>
            <person name="Nolan M."/>
            <person name="Ohm R."/>
            <person name="Pangilinan J."/>
            <person name="Park H.-J.H."/>
            <person name="Ramirez L."/>
            <person name="Alfaro M."/>
            <person name="Sun H."/>
            <person name="Tritt A."/>
            <person name="Yoshinaga Y."/>
            <person name="Zwiers L.-H.L."/>
            <person name="Turgeon B.G."/>
            <person name="Goodwin S.B."/>
            <person name="Spatafora J.W."/>
            <person name="Crous P.W."/>
            <person name="Grigoriev I.V."/>
        </authorList>
    </citation>
    <scope>NUCLEOTIDE SEQUENCE [LARGE SCALE GENOMIC DNA]</scope>
    <source>
        <strain evidence="2 3">CBS 611.86</strain>
    </source>
</reference>
<dbReference type="EMBL" id="JAADJZ010000007">
    <property type="protein sequence ID" value="KAF2873671.1"/>
    <property type="molecule type" value="Genomic_DNA"/>
</dbReference>
<accession>A0A7C8ICF9</accession>
<organism evidence="2 3">
    <name type="scientific">Massariosphaeria phaeospora</name>
    <dbReference type="NCBI Taxonomy" id="100035"/>
    <lineage>
        <taxon>Eukaryota</taxon>
        <taxon>Fungi</taxon>
        <taxon>Dikarya</taxon>
        <taxon>Ascomycota</taxon>
        <taxon>Pezizomycotina</taxon>
        <taxon>Dothideomycetes</taxon>
        <taxon>Pleosporomycetidae</taxon>
        <taxon>Pleosporales</taxon>
        <taxon>Pleosporales incertae sedis</taxon>
        <taxon>Massariosphaeria</taxon>
    </lineage>
</organism>
<dbReference type="Proteomes" id="UP000481861">
    <property type="component" value="Unassembled WGS sequence"/>
</dbReference>
<evidence type="ECO:0000313" key="3">
    <source>
        <dbReference type="Proteomes" id="UP000481861"/>
    </source>
</evidence>
<gene>
    <name evidence="2" type="ORF">BDV95DRAFT_605153</name>
</gene>
<dbReference type="InterPro" id="IPR006771">
    <property type="entry name" value="CetA-like"/>
</dbReference>
<keyword evidence="3" id="KW-1185">Reference proteome</keyword>
<proteinExistence type="predicted"/>
<name>A0A7C8ICF9_9PLEO</name>
<evidence type="ECO:0000313" key="2">
    <source>
        <dbReference type="EMBL" id="KAF2873671.1"/>
    </source>
</evidence>